<dbReference type="InterPro" id="IPR036465">
    <property type="entry name" value="vWFA_dom_sf"/>
</dbReference>
<evidence type="ECO:0000259" key="1">
    <source>
        <dbReference type="SMART" id="SM00327"/>
    </source>
</evidence>
<feature type="domain" description="VWFA" evidence="1">
    <location>
        <begin position="353"/>
        <end position="522"/>
    </location>
</feature>
<accession>A0ABM6FGN4</accession>
<gene>
    <name evidence="2" type="ORF">BKK80_34710</name>
</gene>
<protein>
    <recommendedName>
        <fullName evidence="1">VWFA domain-containing protein</fullName>
    </recommendedName>
</protein>
<dbReference type="SMART" id="SM00327">
    <property type="entry name" value="VWA"/>
    <property type="match status" value="1"/>
</dbReference>
<organism evidence="2 3">
    <name type="scientific">Cupriavidus malaysiensis</name>
    <dbReference type="NCBI Taxonomy" id="367825"/>
    <lineage>
        <taxon>Bacteria</taxon>
        <taxon>Pseudomonadati</taxon>
        <taxon>Pseudomonadota</taxon>
        <taxon>Betaproteobacteria</taxon>
        <taxon>Burkholderiales</taxon>
        <taxon>Burkholderiaceae</taxon>
        <taxon>Cupriavidus</taxon>
    </lineage>
</organism>
<keyword evidence="2" id="KW-0614">Plasmid</keyword>
<dbReference type="RefSeq" id="WP_071073670.1">
    <property type="nucleotide sequence ID" value="NZ_CP017756.1"/>
</dbReference>
<evidence type="ECO:0000313" key="3">
    <source>
        <dbReference type="Proteomes" id="UP000177515"/>
    </source>
</evidence>
<proteinExistence type="predicted"/>
<dbReference type="SUPFAM" id="SSF53300">
    <property type="entry name" value="vWA-like"/>
    <property type="match status" value="1"/>
</dbReference>
<evidence type="ECO:0000313" key="2">
    <source>
        <dbReference type="EMBL" id="AOZ11113.1"/>
    </source>
</evidence>
<dbReference type="Gene3D" id="3.40.50.410">
    <property type="entry name" value="von Willebrand factor, type A domain"/>
    <property type="match status" value="1"/>
</dbReference>
<reference evidence="2 3" key="1">
    <citation type="submission" date="2016-10" db="EMBL/GenBank/DDBJ databases">
        <title>Complete genome sequences of three Cupriavidus strains isolated from various Malaysian environments.</title>
        <authorList>
            <person name="Abdullah A.A.-A."/>
            <person name="Shafie N.A.H."/>
            <person name="Lau N.S."/>
        </authorList>
    </citation>
    <scope>NUCLEOTIDE SEQUENCE [LARGE SCALE GENOMIC DNA]</scope>
    <source>
        <strain evidence="2 3">USMAA1020</strain>
        <plasmid evidence="2 3">unnamed1</plasmid>
    </source>
</reference>
<dbReference type="EMBL" id="CP017756">
    <property type="protein sequence ID" value="AOZ11113.1"/>
    <property type="molecule type" value="Genomic_DNA"/>
</dbReference>
<name>A0ABM6FGN4_9BURK</name>
<dbReference type="InterPro" id="IPR002035">
    <property type="entry name" value="VWF_A"/>
</dbReference>
<dbReference type="Proteomes" id="UP000177515">
    <property type="component" value="Plasmid unnamed1"/>
</dbReference>
<keyword evidence="3" id="KW-1185">Reference proteome</keyword>
<sequence>MAMTVRALQLLASMIGRRRNVSVIFDPAAETAYTDGKRVVLPVVSALGSEEHGILINGLLDHECAHLRYTWFDAWETLKRQPPITGKIANIIEDVWIEREQARILPGSYRNIVASMDVMIRLGWYGSAKVEPQALPKLFTNWLLTEMLGRHYRDDRLVQYAAAHCAALSSQVGPQLVDAMRGIAVQVDQVHDTHRATQLACEIVSLLSHEAKQQAKHGAPSPLTALLGATAPNLGETDRGRAMVALLQQAGVMSKGDASGGRPYGAAEGEGSLIAPTEAAGHKYEAEQDAARAAAGLVEQTLGMRLEALLEARTMTGVTYSRSGGRLDGRRLAGMRLGALDVFRHVSEGAGLSTAVAILLDTSGSMSRPMGAITRSTAAAAIAIAAGRVLGRHDVPLSLHGFGDGVTQFKDFGDPWAPTERYCLVHRQGATKLEFGLQRIADPLLGRTETRRLVLVVTDGNPDDEELSLAVVEELSAIGIEFAFLFVGSDGDSFEHRLLGRSYEVSRARDVSGFAAAIFEAIQRAV</sequence>
<geneLocation type="plasmid" evidence="2 3">
    <name>unnamed1</name>
</geneLocation>